<dbReference type="PANTHER" id="PTHR43792">
    <property type="entry name" value="GNAT FAMILY, PUTATIVE (AFU_ORTHOLOGUE AFUA_3G00765)-RELATED-RELATED"/>
    <property type="match status" value="1"/>
</dbReference>
<dbReference type="PANTHER" id="PTHR43792:SF1">
    <property type="entry name" value="N-ACETYLTRANSFERASE DOMAIN-CONTAINING PROTEIN"/>
    <property type="match status" value="1"/>
</dbReference>
<dbReference type="PROSITE" id="PS51186">
    <property type="entry name" value="GNAT"/>
    <property type="match status" value="1"/>
</dbReference>
<proteinExistence type="predicted"/>
<feature type="domain" description="N-acetyltransferase" evidence="1">
    <location>
        <begin position="1"/>
        <end position="96"/>
    </location>
</feature>
<sequence>MSKREDLLQIKEGFTEIGWISNKVYWNNGYMTEAVREIIKYAFHKLNITKIMSSCTNKNRASYRVMEKCGMTKIKEEKNYKSIKQGIEVEYDKLTYCIER</sequence>
<comment type="caution">
    <text evidence="2">The sequence shown here is derived from an EMBL/GenBank/DDBJ whole genome shotgun (WGS) entry which is preliminary data.</text>
</comment>
<dbReference type="RefSeq" id="WP_152752851.1">
    <property type="nucleotide sequence ID" value="NZ_SPSE01000034.1"/>
</dbReference>
<protein>
    <submittedName>
        <fullName evidence="2">N-acetyltransferase</fullName>
    </submittedName>
</protein>
<dbReference type="GO" id="GO:0016747">
    <property type="term" value="F:acyltransferase activity, transferring groups other than amino-acyl groups"/>
    <property type="evidence" value="ECO:0007669"/>
    <property type="project" value="InterPro"/>
</dbReference>
<organism evidence="2 3">
    <name type="scientific">Clostridium estertheticum</name>
    <dbReference type="NCBI Taxonomy" id="238834"/>
    <lineage>
        <taxon>Bacteria</taxon>
        <taxon>Bacillati</taxon>
        <taxon>Bacillota</taxon>
        <taxon>Clostridia</taxon>
        <taxon>Eubacteriales</taxon>
        <taxon>Clostridiaceae</taxon>
        <taxon>Clostridium</taxon>
    </lineage>
</organism>
<dbReference type="EMBL" id="SPSF01000033">
    <property type="protein sequence ID" value="MPQ63326.1"/>
    <property type="molecule type" value="Genomic_DNA"/>
</dbReference>
<dbReference type="AlphaFoldDB" id="A0A5N7IQT1"/>
<gene>
    <name evidence="2" type="ORF">E4V82_14555</name>
</gene>
<name>A0A5N7IQT1_9CLOT</name>
<dbReference type="Gene3D" id="3.40.630.30">
    <property type="match status" value="1"/>
</dbReference>
<dbReference type="Pfam" id="PF13302">
    <property type="entry name" value="Acetyltransf_3"/>
    <property type="match status" value="1"/>
</dbReference>
<evidence type="ECO:0000313" key="3">
    <source>
        <dbReference type="Proteomes" id="UP000342249"/>
    </source>
</evidence>
<dbReference type="SUPFAM" id="SSF55729">
    <property type="entry name" value="Acyl-CoA N-acyltransferases (Nat)"/>
    <property type="match status" value="1"/>
</dbReference>
<evidence type="ECO:0000313" key="2">
    <source>
        <dbReference type="EMBL" id="MPQ63326.1"/>
    </source>
</evidence>
<dbReference type="Proteomes" id="UP000342249">
    <property type="component" value="Unassembled WGS sequence"/>
</dbReference>
<dbReference type="InterPro" id="IPR051531">
    <property type="entry name" value="N-acetyltransferase"/>
</dbReference>
<keyword evidence="2" id="KW-0808">Transferase</keyword>
<accession>A0A5N7IQT1</accession>
<evidence type="ECO:0000259" key="1">
    <source>
        <dbReference type="PROSITE" id="PS51186"/>
    </source>
</evidence>
<dbReference type="InterPro" id="IPR000182">
    <property type="entry name" value="GNAT_dom"/>
</dbReference>
<dbReference type="InterPro" id="IPR016181">
    <property type="entry name" value="Acyl_CoA_acyltransferase"/>
</dbReference>
<reference evidence="2 3" key="1">
    <citation type="journal article" date="2019" name="Lett. Appl. Microbiol.">
        <title>A case of 'blown pack' spoilage of vacuum-packaged pork likely associated with Clostridium estertheticum in Canada.</title>
        <authorList>
            <person name="Zhang P."/>
            <person name="Ward P."/>
            <person name="McMullen L.M."/>
            <person name="Yang X."/>
        </authorList>
    </citation>
    <scope>NUCLEOTIDE SEQUENCE [LARGE SCALE GENOMIC DNA]</scope>
    <source>
        <strain evidence="2 3">MA19</strain>
    </source>
</reference>